<reference evidence="2 3" key="1">
    <citation type="journal article" date="2016" name="Genome Announc.">
        <title>Complete Genome Sequence of Methylobacterium populi P-1M, Isolated from Pink-Pigmented Household Biofilm.</title>
        <authorList>
            <person name="Morohoshi T."/>
            <person name="Ikeda T."/>
        </authorList>
    </citation>
    <scope>NUCLEOTIDE SEQUENCE [LARGE SCALE GENOMIC DNA]</scope>
    <source>
        <strain evidence="2 3">P-1M</strain>
    </source>
</reference>
<feature type="region of interest" description="Disordered" evidence="1">
    <location>
        <begin position="139"/>
        <end position="163"/>
    </location>
</feature>
<dbReference type="AlphaFoldDB" id="A0A160PGZ5"/>
<feature type="region of interest" description="Disordered" evidence="1">
    <location>
        <begin position="250"/>
        <end position="272"/>
    </location>
</feature>
<sequence>MLRSPVAFTDAIAGAIHKGERGAHGHKHQGIAMCVGIAREVCERFPLFEELREAPCLQGNKSVQAATEENFTKLVPFAVVARSFEGTEATENRIRVYGYVTGYFVNKSIAVPQIPKRIETMEGIEGVYEKVKAKKRQARDEAKSGGFGDSERQALKPDKREPAAAKVARALDKSDAAAHEPSKALGERLTVEAITKKCLLVNMPSKEELERYRDGSCRRGQRRRLDIVYRGTDADGLHVWEYVYGRDVGTNLSSHEDNDNDLDYEDEDEDAA</sequence>
<dbReference type="EMBL" id="AP014809">
    <property type="protein sequence ID" value="BAU92609.1"/>
    <property type="molecule type" value="Genomic_DNA"/>
</dbReference>
<dbReference type="RefSeq" id="WP_157914219.1">
    <property type="nucleotide sequence ID" value="NZ_AP014809.1"/>
</dbReference>
<feature type="compositionally biased region" description="Acidic residues" evidence="1">
    <location>
        <begin position="258"/>
        <end position="272"/>
    </location>
</feature>
<accession>A0A160PGZ5</accession>
<dbReference type="OrthoDB" id="8019598at2"/>
<dbReference type="Proteomes" id="UP000218288">
    <property type="component" value="Chromosome"/>
</dbReference>
<evidence type="ECO:0000313" key="2">
    <source>
        <dbReference type="EMBL" id="BAU92609.1"/>
    </source>
</evidence>
<protein>
    <submittedName>
        <fullName evidence="2">Uncharacterized protein</fullName>
    </submittedName>
</protein>
<gene>
    <name evidence="2" type="ORF">MPPM_4004</name>
</gene>
<evidence type="ECO:0000256" key="1">
    <source>
        <dbReference type="SAM" id="MobiDB-lite"/>
    </source>
</evidence>
<proteinExistence type="predicted"/>
<name>A0A160PGZ5_9HYPH</name>
<evidence type="ECO:0000313" key="3">
    <source>
        <dbReference type="Proteomes" id="UP000218288"/>
    </source>
</evidence>
<organism evidence="2 3">
    <name type="scientific">Methylorubrum populi</name>
    <dbReference type="NCBI Taxonomy" id="223967"/>
    <lineage>
        <taxon>Bacteria</taxon>
        <taxon>Pseudomonadati</taxon>
        <taxon>Pseudomonadota</taxon>
        <taxon>Alphaproteobacteria</taxon>
        <taxon>Hyphomicrobiales</taxon>
        <taxon>Methylobacteriaceae</taxon>
        <taxon>Methylorubrum</taxon>
    </lineage>
</organism>